<evidence type="ECO:0000256" key="1">
    <source>
        <dbReference type="SAM" id="MobiDB-lite"/>
    </source>
</evidence>
<evidence type="ECO:0000313" key="3">
    <source>
        <dbReference type="EMBL" id="NHN87091.1"/>
    </source>
</evidence>
<keyword evidence="4" id="KW-1185">Reference proteome</keyword>
<dbReference type="Proteomes" id="UP000631653">
    <property type="component" value="Unassembled WGS sequence"/>
</dbReference>
<feature type="domain" description="Hedgehog/Intein (Hint)" evidence="2">
    <location>
        <begin position="96"/>
        <end position="217"/>
    </location>
</feature>
<organism evidence="3 4">
    <name type="scientific">Acetobacter conturbans</name>
    <dbReference type="NCBI Taxonomy" id="1737472"/>
    <lineage>
        <taxon>Bacteria</taxon>
        <taxon>Pseudomonadati</taxon>
        <taxon>Pseudomonadota</taxon>
        <taxon>Alphaproteobacteria</taxon>
        <taxon>Acetobacterales</taxon>
        <taxon>Acetobacteraceae</taxon>
        <taxon>Acetobacter</taxon>
    </lineage>
</organism>
<feature type="compositionally biased region" description="Basic and acidic residues" evidence="1">
    <location>
        <begin position="272"/>
        <end position="282"/>
    </location>
</feature>
<feature type="region of interest" description="Disordered" evidence="1">
    <location>
        <begin position="1"/>
        <end position="83"/>
    </location>
</feature>
<name>A0ABX0JUC1_9PROT</name>
<feature type="region of interest" description="Disordered" evidence="1">
    <location>
        <begin position="272"/>
        <end position="307"/>
    </location>
</feature>
<proteinExistence type="predicted"/>
<evidence type="ECO:0000259" key="2">
    <source>
        <dbReference type="Pfam" id="PF13403"/>
    </source>
</evidence>
<feature type="compositionally biased region" description="Basic and acidic residues" evidence="1">
    <location>
        <begin position="48"/>
        <end position="58"/>
    </location>
</feature>
<evidence type="ECO:0000313" key="4">
    <source>
        <dbReference type="Proteomes" id="UP000631653"/>
    </source>
</evidence>
<feature type="compositionally biased region" description="Polar residues" evidence="1">
    <location>
        <begin position="1"/>
        <end position="16"/>
    </location>
</feature>
<protein>
    <submittedName>
        <fullName evidence="3">Glycosyltransferase</fullName>
    </submittedName>
</protein>
<dbReference type="EMBL" id="WOSY01000001">
    <property type="protein sequence ID" value="NHN87091.1"/>
    <property type="molecule type" value="Genomic_DNA"/>
</dbReference>
<dbReference type="Pfam" id="PF13403">
    <property type="entry name" value="Hint_2"/>
    <property type="match status" value="1"/>
</dbReference>
<accession>A0ABX0JUC1</accession>
<reference evidence="3 4" key="1">
    <citation type="journal article" date="2020" name="Int. J. Syst. Evol. Microbiol.">
        <title>Novel acetic acid bacteria from cider fermentations: Acetobacter conturbans sp. nov. and Acetobacter fallax sp. nov.</title>
        <authorList>
            <person name="Sombolestani A.S."/>
            <person name="Cleenwerck I."/>
            <person name="Cnockaert M."/>
            <person name="Borremans W."/>
            <person name="Wieme A.D."/>
            <person name="De Vuyst L."/>
            <person name="Vandamme P."/>
        </authorList>
    </citation>
    <scope>NUCLEOTIDE SEQUENCE [LARGE SCALE GENOMIC DNA]</scope>
    <source>
        <strain evidence="3 4">LMG 1627</strain>
    </source>
</reference>
<sequence>MQSCSKSIQGTASACPQSRPACERPTLVHSDKGDPNHLIVSLSFPRNHPPDETAKHQQEQPQGRARMTGSGASPSLPSGTGIIVSSPATIPGRILQGTRIETERGAIPVEKLSPGDSLRTLSGALRPILWIGHQTSPIATTSPAVIFEPDALASGCPSGKVAFTPRQTVLVDTLLVPVELLINGATIRPDATGAIAEYFRIELETPDIIFAENLPVEVSCGGNRQIFDNLTDFRALCPDRPPIAPLEHFQPVTEGLMLAALQLRTARRAGDFLRKTQNRKSESAILTEPPPKESSAPSDNPALPPAKSAADHIAELRIFLDRLNQKDAPAIDPPPQRQALILTLPNSETQEKTTNLPAHLTALQDLGFSLSVFPPAITQPENDAPLSVEDKLRSEQNSFDVIYLDGEQVAGFYIALARHYQPQAHIMMAADRLLFPVLDKRATQEKRPELHQQALVMRLRECAIASQTDSILLTEASDGATLKQLVPTARVFSLPQPFRTTTPGRDTGTRTGIILPGAGGTGISAEQARWFVNRIMRRVWAVFPDIPCRILAAGPVTAFAALSGPHVEILPGQDTLDEALNLSRLCVISDIDARSLNAGLLHALALGVPCIMSPAVADRTGVPEGMRARLVAADDNAFVDRLTHLYTNDIARGAASFWGLKHVRDTYGSGRVKQVFAKILDGPTDTP</sequence>
<dbReference type="InterPro" id="IPR028992">
    <property type="entry name" value="Hedgehog/Intein_dom"/>
</dbReference>
<gene>
    <name evidence="3" type="ORF">GOB81_00360</name>
</gene>
<dbReference type="Pfam" id="PF13692">
    <property type="entry name" value="Glyco_trans_1_4"/>
    <property type="match status" value="1"/>
</dbReference>
<dbReference type="SUPFAM" id="SSF53756">
    <property type="entry name" value="UDP-Glycosyltransferase/glycogen phosphorylase"/>
    <property type="match status" value="1"/>
</dbReference>
<comment type="caution">
    <text evidence="3">The sequence shown here is derived from an EMBL/GenBank/DDBJ whole genome shotgun (WGS) entry which is preliminary data.</text>
</comment>